<feature type="compositionally biased region" description="Acidic residues" evidence="1">
    <location>
        <begin position="566"/>
        <end position="577"/>
    </location>
</feature>
<organism evidence="3 4">
    <name type="scientific">Wolfiporia cocos (strain MD-104)</name>
    <name type="common">Brown rot fungus</name>
    <dbReference type="NCBI Taxonomy" id="742152"/>
    <lineage>
        <taxon>Eukaryota</taxon>
        <taxon>Fungi</taxon>
        <taxon>Dikarya</taxon>
        <taxon>Basidiomycota</taxon>
        <taxon>Agaricomycotina</taxon>
        <taxon>Agaricomycetes</taxon>
        <taxon>Polyporales</taxon>
        <taxon>Phaeolaceae</taxon>
        <taxon>Wolfiporia</taxon>
    </lineage>
</organism>
<evidence type="ECO:0000259" key="2">
    <source>
        <dbReference type="PROSITE" id="PS50181"/>
    </source>
</evidence>
<dbReference type="SUPFAM" id="SSF81383">
    <property type="entry name" value="F-box domain"/>
    <property type="match status" value="1"/>
</dbReference>
<dbReference type="STRING" id="742152.A0A2H3JX32"/>
<proteinExistence type="predicted"/>
<accession>A0A2H3JX32</accession>
<dbReference type="PROSITE" id="PS50181">
    <property type="entry name" value="FBOX"/>
    <property type="match status" value="1"/>
</dbReference>
<dbReference type="Proteomes" id="UP000218811">
    <property type="component" value="Unassembled WGS sequence"/>
</dbReference>
<dbReference type="SMART" id="SM00256">
    <property type="entry name" value="FBOX"/>
    <property type="match status" value="1"/>
</dbReference>
<evidence type="ECO:0000313" key="4">
    <source>
        <dbReference type="Proteomes" id="UP000218811"/>
    </source>
</evidence>
<evidence type="ECO:0000256" key="1">
    <source>
        <dbReference type="SAM" id="MobiDB-lite"/>
    </source>
</evidence>
<dbReference type="EMBL" id="KB468157">
    <property type="protein sequence ID" value="PCH44533.1"/>
    <property type="molecule type" value="Genomic_DNA"/>
</dbReference>
<dbReference type="InterPro" id="IPR001810">
    <property type="entry name" value="F-box_dom"/>
</dbReference>
<dbReference type="Pfam" id="PF12937">
    <property type="entry name" value="F-box-like"/>
    <property type="match status" value="1"/>
</dbReference>
<name>A0A2H3JX32_WOLCO</name>
<dbReference type="OMA" id="WIDSHTE"/>
<dbReference type="OrthoDB" id="3193353at2759"/>
<sequence length="589" mass="65624">MGCDYLLSLPTDVLLQVVQELDVRDILALRQTCRYLAEFSRERSIWHDALYAHVLDKGLPVPGLREQSIVSLTAEHLEDLTHKALKFHRNWTSANPAWTRRIELFPIGLPERCSRTRTLAAHFIPGRGNQWLLTVTIYDQEGLPRRCAFHCWDILSDPPRCVAVMHRELVAGAVVNSDPSYPGILAISHRIDISSVAIYAIDFSGDDPESAFKLLKEFPSRRALVLFQGRALLATDSDQIVRLMNVDTGELQTELCVPLEHDDPTRPNEEQRCLGAVIFDHYIVTFCYRYTHLYSISCTAGDSGSKSRFPVASHKWPWRIDSLVACPRYSPRSDRGSYPLIDILMRFDSYYPWPVNILHHFVLPSNPDASWSHQYPGTPTHSSPAPASSPLTIPLGVATSAMPQMARSIDSPVRLFTPSNLMLGTRGTALWLDTQGNEGRQRIAGCILRPPTLSSGPSPPSTYVISFALAPQGEPTSATFVEAEGAAWVYSPAEGGSSTDAGTMVFHVQMEDDSWTKVEVDEEEGRIAVGTTCGKVLVFEYAPRERDSHGGNRREDKELIKAGGGADEEREIYEEGEDIKAFTERSEEA</sequence>
<dbReference type="AlphaFoldDB" id="A0A2H3JX32"/>
<feature type="compositionally biased region" description="Basic and acidic residues" evidence="1">
    <location>
        <begin position="545"/>
        <end position="560"/>
    </location>
</feature>
<keyword evidence="4" id="KW-1185">Reference proteome</keyword>
<feature type="compositionally biased region" description="Basic and acidic residues" evidence="1">
    <location>
        <begin position="578"/>
        <end position="589"/>
    </location>
</feature>
<feature type="region of interest" description="Disordered" evidence="1">
    <location>
        <begin position="545"/>
        <end position="589"/>
    </location>
</feature>
<protein>
    <recommendedName>
        <fullName evidence="2">F-box domain-containing protein</fullName>
    </recommendedName>
</protein>
<gene>
    <name evidence="3" type="ORF">WOLCODRAFT_105275</name>
</gene>
<feature type="domain" description="F-box" evidence="2">
    <location>
        <begin position="3"/>
        <end position="49"/>
    </location>
</feature>
<evidence type="ECO:0000313" key="3">
    <source>
        <dbReference type="EMBL" id="PCH44533.1"/>
    </source>
</evidence>
<reference evidence="3 4" key="1">
    <citation type="journal article" date="2012" name="Science">
        <title>The Paleozoic origin of enzymatic lignin decomposition reconstructed from 31 fungal genomes.</title>
        <authorList>
            <person name="Floudas D."/>
            <person name="Binder M."/>
            <person name="Riley R."/>
            <person name="Barry K."/>
            <person name="Blanchette R.A."/>
            <person name="Henrissat B."/>
            <person name="Martinez A.T."/>
            <person name="Otillar R."/>
            <person name="Spatafora J.W."/>
            <person name="Yadav J.S."/>
            <person name="Aerts A."/>
            <person name="Benoit I."/>
            <person name="Boyd A."/>
            <person name="Carlson A."/>
            <person name="Copeland A."/>
            <person name="Coutinho P.M."/>
            <person name="de Vries R.P."/>
            <person name="Ferreira P."/>
            <person name="Findley K."/>
            <person name="Foster B."/>
            <person name="Gaskell J."/>
            <person name="Glotzer D."/>
            <person name="Gorecki P."/>
            <person name="Heitman J."/>
            <person name="Hesse C."/>
            <person name="Hori C."/>
            <person name="Igarashi K."/>
            <person name="Jurgens J.A."/>
            <person name="Kallen N."/>
            <person name="Kersten P."/>
            <person name="Kohler A."/>
            <person name="Kuees U."/>
            <person name="Kumar T.K.A."/>
            <person name="Kuo A."/>
            <person name="LaButti K."/>
            <person name="Larrondo L.F."/>
            <person name="Lindquist E."/>
            <person name="Ling A."/>
            <person name="Lombard V."/>
            <person name="Lucas S."/>
            <person name="Lundell T."/>
            <person name="Martin R."/>
            <person name="McLaughlin D.J."/>
            <person name="Morgenstern I."/>
            <person name="Morin E."/>
            <person name="Murat C."/>
            <person name="Nagy L.G."/>
            <person name="Nolan M."/>
            <person name="Ohm R.A."/>
            <person name="Patyshakuliyeva A."/>
            <person name="Rokas A."/>
            <person name="Ruiz-Duenas F.J."/>
            <person name="Sabat G."/>
            <person name="Salamov A."/>
            <person name="Samejima M."/>
            <person name="Schmutz J."/>
            <person name="Slot J.C."/>
            <person name="St John F."/>
            <person name="Stenlid J."/>
            <person name="Sun H."/>
            <person name="Sun S."/>
            <person name="Syed K."/>
            <person name="Tsang A."/>
            <person name="Wiebenga A."/>
            <person name="Young D."/>
            <person name="Pisabarro A."/>
            <person name="Eastwood D.C."/>
            <person name="Martin F."/>
            <person name="Cullen D."/>
            <person name="Grigoriev I.V."/>
            <person name="Hibbett D.S."/>
        </authorList>
    </citation>
    <scope>NUCLEOTIDE SEQUENCE [LARGE SCALE GENOMIC DNA]</scope>
    <source>
        <strain evidence="3 4">MD-104</strain>
    </source>
</reference>
<dbReference type="InterPro" id="IPR036047">
    <property type="entry name" value="F-box-like_dom_sf"/>
</dbReference>
<dbReference type="Gene3D" id="1.20.1280.50">
    <property type="match status" value="1"/>
</dbReference>